<organism evidence="1 2">
    <name type="scientific">Oceanidesulfovibrio marinus</name>
    <dbReference type="NCBI Taxonomy" id="370038"/>
    <lineage>
        <taxon>Bacteria</taxon>
        <taxon>Pseudomonadati</taxon>
        <taxon>Thermodesulfobacteriota</taxon>
        <taxon>Desulfovibrionia</taxon>
        <taxon>Desulfovibrionales</taxon>
        <taxon>Desulfovibrionaceae</taxon>
        <taxon>Oceanidesulfovibrio</taxon>
    </lineage>
</organism>
<evidence type="ECO:0000313" key="1">
    <source>
        <dbReference type="EMBL" id="TVM35650.1"/>
    </source>
</evidence>
<dbReference type="AlphaFoldDB" id="A0A6P1ZK07"/>
<evidence type="ECO:0000313" key="2">
    <source>
        <dbReference type="Proteomes" id="UP000434052"/>
    </source>
</evidence>
<comment type="caution">
    <text evidence="1">The sequence shown here is derived from an EMBL/GenBank/DDBJ whole genome shotgun (WGS) entry which is preliminary data.</text>
</comment>
<dbReference type="EMBL" id="QMIF01000002">
    <property type="protein sequence ID" value="TVM35650.1"/>
    <property type="molecule type" value="Genomic_DNA"/>
</dbReference>
<name>A0A6P1ZK07_9BACT</name>
<reference evidence="1 2" key="1">
    <citation type="submission" date="2018-06" db="EMBL/GenBank/DDBJ databases">
        <title>Complete genome of Desulfovibrio marinus P48SEP.</title>
        <authorList>
            <person name="Crispim J.S."/>
            <person name="Vidigal P.M.P."/>
            <person name="Silva L.C.F."/>
            <person name="Araujo L.C."/>
            <person name="Laguardia C.N."/>
            <person name="Dias R.S."/>
            <person name="Sousa M.P."/>
            <person name="Paula S.O."/>
            <person name="Silva C."/>
        </authorList>
    </citation>
    <scope>NUCLEOTIDE SEQUENCE [LARGE SCALE GENOMIC DNA]</scope>
    <source>
        <strain evidence="1 2">P48SEP</strain>
    </source>
</reference>
<dbReference type="Proteomes" id="UP000434052">
    <property type="component" value="Unassembled WGS sequence"/>
</dbReference>
<accession>A0A6P1ZK07</accession>
<proteinExistence type="predicted"/>
<protein>
    <submittedName>
        <fullName evidence="1">Uncharacterized protein</fullName>
    </submittedName>
</protein>
<gene>
    <name evidence="1" type="ORF">DQK91_03000</name>
</gene>
<sequence length="99" mass="10938">MSFEELLREADEKNSYLVVKPIQVGTRMEAYAHVEGEDSETLDFAAFENTLVELTRGAGGSPMNDVPLEHREAVDKAFEVLAEAGLTAQDVAWAYEEGM</sequence>
<dbReference type="RefSeq" id="WP_144233980.1">
    <property type="nucleotide sequence ID" value="NZ_QMIF01000002.1"/>
</dbReference>